<geneLocation type="plasmid" evidence="1 2">
    <name>pMM35_02</name>
</geneLocation>
<reference evidence="1" key="1">
    <citation type="submission" date="2020-09" db="EMBL/GenBank/DDBJ databases">
        <title>New species isolated from human feces.</title>
        <authorList>
            <person name="Kitahara M."/>
            <person name="Shigeno Y."/>
            <person name="Shime M."/>
            <person name="Matsumoto Y."/>
            <person name="Nakamura S."/>
            <person name="Motooka D."/>
            <person name="Fukuoka S."/>
            <person name="Nishikawa H."/>
            <person name="Benno Y."/>
        </authorList>
    </citation>
    <scope>NUCLEOTIDE SEQUENCE</scope>
    <source>
        <strain evidence="1">MM35</strain>
        <plasmid evidence="1">pMM35_02</plasmid>
    </source>
</reference>
<name>A0A810PVF7_9FIRM</name>
<dbReference type="EMBL" id="AP023417">
    <property type="protein sequence ID" value="BCK80228.1"/>
    <property type="molecule type" value="Genomic_DNA"/>
</dbReference>
<gene>
    <name evidence="1" type="ORF">MM35RIKEN_24200</name>
</gene>
<accession>A0A810PVF7</accession>
<dbReference type="AlphaFoldDB" id="A0A810PVF7"/>
<dbReference type="KEGG" id="vfa:MM35RIKEN_24200"/>
<sequence length="302" mass="32979">MNTPESTLFNAVPVVSELNRVAGFDPLRFLKKTANGHELDLRYKKLWFRLKYPAGRTRLTPLRITDQLAIIEAKVFFDKDDADPASSYIATMTQENAPAGLYIQAAEHDALDMALTNAGFGIQFAPMPKADTPYAEPTTPVMRSEPAPAPQAAAEQVRTEPAAVRADIEPVVVQQPEQDVVHHAEKAVPDTAPVEVSAEQPAEAVVEPAVESELPFVYDEPSAASYTKDMDVDTICTLMTEAEAEEIIVPIGTCSGQTLKQVAERRPASLKWYVKGYSGDDNILRAGAKLMLDKLQRLANAS</sequence>
<evidence type="ECO:0000313" key="1">
    <source>
        <dbReference type="EMBL" id="BCK80228.1"/>
    </source>
</evidence>
<dbReference type="Proteomes" id="UP000681343">
    <property type="component" value="Plasmid pMM35_02"/>
</dbReference>
<evidence type="ECO:0000313" key="2">
    <source>
        <dbReference type="Proteomes" id="UP000681343"/>
    </source>
</evidence>
<keyword evidence="1" id="KW-0614">Plasmid</keyword>
<dbReference type="RefSeq" id="WP_212822248.1">
    <property type="nucleotide sequence ID" value="NZ_AP023417.1"/>
</dbReference>
<keyword evidence="2" id="KW-1185">Reference proteome</keyword>
<proteinExistence type="predicted"/>
<protein>
    <submittedName>
        <fullName evidence="1">Uncharacterized protein</fullName>
    </submittedName>
</protein>
<organism evidence="1 2">
    <name type="scientific">Vescimonas fastidiosa</name>
    <dbReference type="NCBI Taxonomy" id="2714353"/>
    <lineage>
        <taxon>Bacteria</taxon>
        <taxon>Bacillati</taxon>
        <taxon>Bacillota</taxon>
        <taxon>Clostridia</taxon>
        <taxon>Eubacteriales</taxon>
        <taxon>Oscillospiraceae</taxon>
        <taxon>Vescimonas</taxon>
    </lineage>
</organism>